<dbReference type="GeneID" id="30996568"/>
<evidence type="ECO:0000256" key="7">
    <source>
        <dbReference type="ARBA" id="ARBA00077936"/>
    </source>
</evidence>
<evidence type="ECO:0000256" key="5">
    <source>
        <dbReference type="ARBA" id="ARBA00023274"/>
    </source>
</evidence>
<dbReference type="STRING" id="984485.A0A1E4RBI6"/>
<evidence type="ECO:0000256" key="2">
    <source>
        <dbReference type="ARBA" id="ARBA00005557"/>
    </source>
</evidence>
<dbReference type="AlphaFoldDB" id="A0A1E4RBI6"/>
<evidence type="ECO:0000313" key="9">
    <source>
        <dbReference type="Proteomes" id="UP000095085"/>
    </source>
</evidence>
<dbReference type="PANTHER" id="PTHR28236">
    <property type="entry name" value="54S RIBOSOMAL PROTEIN L44, MITOCHONDRIAL"/>
    <property type="match status" value="1"/>
</dbReference>
<evidence type="ECO:0000256" key="3">
    <source>
        <dbReference type="ARBA" id="ARBA00022980"/>
    </source>
</evidence>
<dbReference type="EMBL" id="KV454548">
    <property type="protein sequence ID" value="ODV64596.1"/>
    <property type="molecule type" value="Genomic_DNA"/>
</dbReference>
<dbReference type="GO" id="GO:0005762">
    <property type="term" value="C:mitochondrial large ribosomal subunit"/>
    <property type="evidence" value="ECO:0007669"/>
    <property type="project" value="EnsemblFungi"/>
</dbReference>
<evidence type="ECO:0000313" key="8">
    <source>
        <dbReference type="EMBL" id="ODV64596.1"/>
    </source>
</evidence>
<dbReference type="InterPro" id="IPR019716">
    <property type="entry name" value="Ribosomal_mL53"/>
</dbReference>
<comment type="similarity">
    <text evidence="2">Belongs to the mitochondrion-specific ribosomal protein mL53 family.</text>
</comment>
<keyword evidence="3" id="KW-0689">Ribosomal protein</keyword>
<organism evidence="8 9">
    <name type="scientific">Hyphopichia burtonii NRRL Y-1933</name>
    <dbReference type="NCBI Taxonomy" id="984485"/>
    <lineage>
        <taxon>Eukaryota</taxon>
        <taxon>Fungi</taxon>
        <taxon>Dikarya</taxon>
        <taxon>Ascomycota</taxon>
        <taxon>Saccharomycotina</taxon>
        <taxon>Pichiomycetes</taxon>
        <taxon>Debaryomycetaceae</taxon>
        <taxon>Hyphopichia</taxon>
    </lineage>
</organism>
<keyword evidence="9" id="KW-1185">Reference proteome</keyword>
<gene>
    <name evidence="8" type="ORF">HYPBUDRAFT_154331</name>
</gene>
<keyword evidence="4" id="KW-0496">Mitochondrion</keyword>
<dbReference type="GO" id="GO:0003735">
    <property type="term" value="F:structural constituent of ribosome"/>
    <property type="evidence" value="ECO:0007669"/>
    <property type="project" value="EnsemblFungi"/>
</dbReference>
<keyword evidence="5" id="KW-0687">Ribonucleoprotein</keyword>
<dbReference type="RefSeq" id="XP_020073663.1">
    <property type="nucleotide sequence ID" value="XM_020222019.1"/>
</dbReference>
<accession>A0A1E4RBI6</accession>
<name>A0A1E4RBI6_9ASCO</name>
<sequence>MKNHPFNRSTHIVKLAMITKYFSKVVVKFDPFKASAKPARLFLSSIPSSMRGACIINHKVLSKSSPASEVPIIEVTYKDKHVLKVDPEKMKFEEVRDQFDIHSRKLLLQDAISE</sequence>
<dbReference type="Proteomes" id="UP000095085">
    <property type="component" value="Unassembled WGS sequence"/>
</dbReference>
<evidence type="ECO:0000256" key="4">
    <source>
        <dbReference type="ARBA" id="ARBA00023128"/>
    </source>
</evidence>
<evidence type="ECO:0000256" key="1">
    <source>
        <dbReference type="ARBA" id="ARBA00004173"/>
    </source>
</evidence>
<dbReference type="Pfam" id="PF10780">
    <property type="entry name" value="MRP_L53"/>
    <property type="match status" value="1"/>
</dbReference>
<dbReference type="Gene3D" id="3.40.30.10">
    <property type="entry name" value="Glutaredoxin"/>
    <property type="match status" value="1"/>
</dbReference>
<dbReference type="InterPro" id="IPR042776">
    <property type="entry name" value="Ribosomal_mL53_fung"/>
</dbReference>
<protein>
    <recommendedName>
        <fullName evidence="6">Large ribosomal subunit protein mL53</fullName>
    </recommendedName>
    <alternativeName>
        <fullName evidence="7">54S ribosomal protein L44, mitochondrial</fullName>
    </alternativeName>
</protein>
<evidence type="ECO:0000256" key="6">
    <source>
        <dbReference type="ARBA" id="ARBA00035180"/>
    </source>
</evidence>
<dbReference type="PANTHER" id="PTHR28236:SF1">
    <property type="entry name" value="LARGE RIBOSOMAL SUBUNIT PROTEIN ML53"/>
    <property type="match status" value="1"/>
</dbReference>
<comment type="subcellular location">
    <subcellularLocation>
        <location evidence="1">Mitochondrion</location>
    </subcellularLocation>
</comment>
<proteinExistence type="inferred from homology"/>
<reference evidence="9" key="1">
    <citation type="submission" date="2016-05" db="EMBL/GenBank/DDBJ databases">
        <title>Comparative genomics of biotechnologically important yeasts.</title>
        <authorList>
            <consortium name="DOE Joint Genome Institute"/>
            <person name="Riley R."/>
            <person name="Haridas S."/>
            <person name="Wolfe K.H."/>
            <person name="Lopes M.R."/>
            <person name="Hittinger C.T."/>
            <person name="Goker M."/>
            <person name="Salamov A."/>
            <person name="Wisecaver J."/>
            <person name="Long T.M."/>
            <person name="Aerts A.L."/>
            <person name="Barry K."/>
            <person name="Choi C."/>
            <person name="Clum A."/>
            <person name="Coughlan A.Y."/>
            <person name="Deshpande S."/>
            <person name="Douglass A.P."/>
            <person name="Hanson S.J."/>
            <person name="Klenk H.-P."/>
            <person name="Labutti K."/>
            <person name="Lapidus A."/>
            <person name="Lindquist E."/>
            <person name="Lipzen A."/>
            <person name="Meier-Kolthoff J.P."/>
            <person name="Ohm R.A."/>
            <person name="Otillar R.P."/>
            <person name="Pangilinan J."/>
            <person name="Peng Y."/>
            <person name="Rokas A."/>
            <person name="Rosa C.A."/>
            <person name="Scheuner C."/>
            <person name="Sibirny A.A."/>
            <person name="Slot J.C."/>
            <person name="Stielow J.B."/>
            <person name="Sun H."/>
            <person name="Kurtzman C.P."/>
            <person name="Blackwell M."/>
            <person name="Grigoriev I.V."/>
            <person name="Jeffries T.W."/>
        </authorList>
    </citation>
    <scope>NUCLEOTIDE SEQUENCE [LARGE SCALE GENOMIC DNA]</scope>
    <source>
        <strain evidence="9">NRRL Y-1933</strain>
    </source>
</reference>
<dbReference type="OrthoDB" id="4136894at2759"/>
<dbReference type="FunFam" id="3.40.30.10:FF:000260">
    <property type="entry name" value="Mitochondrial ribosomal protein L44"/>
    <property type="match status" value="1"/>
</dbReference>